<dbReference type="PROSITE" id="PS51160">
    <property type="entry name" value="ACYLPHOSPHATASE_3"/>
    <property type="match status" value="1"/>
</dbReference>
<keyword evidence="13" id="KW-1185">Reference proteome</keyword>
<dbReference type="PROSITE" id="PS51163">
    <property type="entry name" value="YRDC"/>
    <property type="match status" value="1"/>
</dbReference>
<dbReference type="InterPro" id="IPR011125">
    <property type="entry name" value="Znf_HypF"/>
</dbReference>
<dbReference type="Pfam" id="PF00708">
    <property type="entry name" value="Acylphosphatase"/>
    <property type="match status" value="1"/>
</dbReference>
<comment type="function">
    <text evidence="8">Involved in the maturation of [NiFe] hydrogenases. Along with HypE, it catalyzes the synthesis of the CN ligands of the active site iron of [NiFe]-hydrogenases. HypF functions as a carbamoyl transferase using carbamoylphosphate as a substrate and transferring the carboxamido moiety in an ATP-dependent reaction to the thiolate of the C-terminal cysteine of HypE yielding a protein-S-carboxamide.</text>
</comment>
<evidence type="ECO:0000256" key="1">
    <source>
        <dbReference type="ARBA" id="ARBA00004711"/>
    </source>
</evidence>
<dbReference type="Gene3D" id="3.90.870.50">
    <property type="match status" value="1"/>
</dbReference>
<dbReference type="Gene3D" id="3.30.420.40">
    <property type="match status" value="1"/>
</dbReference>
<evidence type="ECO:0000256" key="9">
    <source>
        <dbReference type="PROSITE-ProRule" id="PRU00520"/>
    </source>
</evidence>
<feature type="active site" evidence="9">
    <location>
        <position position="38"/>
    </location>
</feature>
<evidence type="ECO:0000259" key="11">
    <source>
        <dbReference type="PROSITE" id="PS51163"/>
    </source>
</evidence>
<evidence type="ECO:0000313" key="12">
    <source>
        <dbReference type="EMBL" id="KTD78276.1"/>
    </source>
</evidence>
<dbReference type="PANTHER" id="PTHR42959">
    <property type="entry name" value="CARBAMOYLTRANSFERASE"/>
    <property type="match status" value="1"/>
</dbReference>
<dbReference type="GO" id="GO:0016743">
    <property type="term" value="F:carboxyl- or carbamoyltransferase activity"/>
    <property type="evidence" value="ECO:0007669"/>
    <property type="project" value="UniProtKB-UniRule"/>
</dbReference>
<dbReference type="PIRSF" id="PIRSF006256">
    <property type="entry name" value="CMPcnvr_hdrg_mat"/>
    <property type="match status" value="1"/>
</dbReference>
<dbReference type="InterPro" id="IPR004421">
    <property type="entry name" value="Carbamoyltransferase_HypF"/>
</dbReference>
<dbReference type="InterPro" id="IPR055128">
    <property type="entry name" value="HypF_C_2"/>
</dbReference>
<evidence type="ECO:0000256" key="6">
    <source>
        <dbReference type="ARBA" id="ARBA00022833"/>
    </source>
</evidence>
<dbReference type="SUPFAM" id="SSF54975">
    <property type="entry name" value="Acylphosphatase/BLUF domain-like"/>
    <property type="match status" value="1"/>
</dbReference>
<comment type="pathway">
    <text evidence="1 8">Protein modification; [NiFe] hydrogenase maturation.</text>
</comment>
<dbReference type="InterPro" id="IPR051060">
    <property type="entry name" value="Carbamoyltrans_HypF-like"/>
</dbReference>
<name>A0A0W1AAI1_9GAMM</name>
<dbReference type="AlphaFoldDB" id="A0A0W1AAI1"/>
<dbReference type="Pfam" id="PF22521">
    <property type="entry name" value="HypF_C_2"/>
    <property type="match status" value="1"/>
</dbReference>
<keyword evidence="5" id="KW-0863">Zinc-finger</keyword>
<dbReference type="GO" id="GO:0003998">
    <property type="term" value="F:acylphosphatase activity"/>
    <property type="evidence" value="ECO:0007669"/>
    <property type="project" value="UniProtKB-EC"/>
</dbReference>
<dbReference type="EMBL" id="LNZC01000020">
    <property type="protein sequence ID" value="KTD78276.1"/>
    <property type="molecule type" value="Genomic_DNA"/>
</dbReference>
<evidence type="ECO:0000256" key="8">
    <source>
        <dbReference type="PIRNR" id="PIRNR006256"/>
    </source>
</evidence>
<dbReference type="Proteomes" id="UP000054662">
    <property type="component" value="Unassembled WGS sequence"/>
</dbReference>
<reference evidence="12 13" key="1">
    <citation type="submission" date="2015-11" db="EMBL/GenBank/DDBJ databases">
        <title>Genomic analysis of 38 Legionella species identifies large and diverse effector repertoires.</title>
        <authorList>
            <person name="Burstein D."/>
            <person name="Amaro F."/>
            <person name="Zusman T."/>
            <person name="Lifshitz Z."/>
            <person name="Cohen O."/>
            <person name="Gilbert J.A."/>
            <person name="Pupko T."/>
            <person name="Shuman H.A."/>
            <person name="Segal G."/>
        </authorList>
    </citation>
    <scope>NUCLEOTIDE SEQUENCE [LARGE SCALE GENOMIC DNA]</scope>
    <source>
        <strain evidence="12 13">ATCC 49508</strain>
    </source>
</reference>
<feature type="active site" evidence="9">
    <location>
        <position position="20"/>
    </location>
</feature>
<dbReference type="GO" id="GO:0051604">
    <property type="term" value="P:protein maturation"/>
    <property type="evidence" value="ECO:0007669"/>
    <property type="project" value="TreeGrafter"/>
</dbReference>
<proteinExistence type="inferred from homology"/>
<dbReference type="InterPro" id="IPR006070">
    <property type="entry name" value="Sua5-like_dom"/>
</dbReference>
<keyword evidence="9" id="KW-0378">Hydrolase</keyword>
<keyword evidence="6" id="KW-0862">Zinc</keyword>
<dbReference type="Gene3D" id="3.30.420.360">
    <property type="match status" value="1"/>
</dbReference>
<sequence length="740" mass="80731">MNLTREQICVAGRVQGVGFRPCVYHIAKKLGLTGWIQNTASGVLIEIQGLQSTLFLKELHENLPPLAQLSSVQSRFIPTLAEENEFVIRASQPGKAQTLISPDVSVCPQCLNELFDARSRYYLYPFLNCTHCGPRYSITRALPYDRCQTAMDVFPLCALCVADYSNPQNRRYHAQPTACTDCGPELSLSVDEIVIRIRRGEVIALKGLGGYQLVGDARNEATIAKLRAGKNRAAKPLAIMVANSESAAALVHLTPQSRTLLESRARPIVLQAKKKSFLPDTLAPGLKHLGIMLPSTPIHYLLFHAFAGKPDGCQWLNGCHDLCLIVTSANEGGEPLIIEDNEAQHSLSCIADTVVSYNRQIVARVDDSVVHVLNDAPVFIRRARGYVPQPVKLSRAVPTVLALGGHLKNTLCITRGDEAFVSPHIGSLTNKATIEFFHETLDYLLRFLDVAPERIAHDLHPDFYTTRFAEHYELPTYAIQHHHAHLASVAAEHHIEAPIIGLALDGYGYGLDGSAWGGELLLMEGTQFSRIGHLACIPQPGGEVAVREPWRMAAGVLHCLGRGHEITKRFAQHEHASALQALLAQEINSPVTSSAGRLFDAVSALLGVQALSSYEGQAPMLLESLVTQPQILKQGWRINEGIFDMMPTLDYLCNHTDPVTGANIFHGTLIAGLTQWITNACRERGITKVLLSGGCFLNQIVAEGLGKALSQSAITPLFPRNLPPNDGGISLGQAWIAAIN</sequence>
<comment type="catalytic activity">
    <reaction evidence="7 8">
        <text>C-terminal L-cysteinyl-[HypE protein] + carbamoyl phosphate + ATP + H2O = C-terminal S-carboxamide-L-cysteinyl-[HypE protein] + AMP + phosphate + diphosphate + H(+)</text>
        <dbReference type="Rhea" id="RHEA:55636"/>
        <dbReference type="Rhea" id="RHEA-COMP:14247"/>
        <dbReference type="Rhea" id="RHEA-COMP:14392"/>
        <dbReference type="ChEBI" id="CHEBI:15377"/>
        <dbReference type="ChEBI" id="CHEBI:15378"/>
        <dbReference type="ChEBI" id="CHEBI:30616"/>
        <dbReference type="ChEBI" id="CHEBI:33019"/>
        <dbReference type="ChEBI" id="CHEBI:43474"/>
        <dbReference type="ChEBI" id="CHEBI:58228"/>
        <dbReference type="ChEBI" id="CHEBI:76913"/>
        <dbReference type="ChEBI" id="CHEBI:139126"/>
        <dbReference type="ChEBI" id="CHEBI:456215"/>
    </reaction>
</comment>
<dbReference type="Pfam" id="PF07503">
    <property type="entry name" value="zf-HYPF"/>
    <property type="match status" value="2"/>
</dbReference>
<dbReference type="PANTHER" id="PTHR42959:SF1">
    <property type="entry name" value="CARBAMOYLTRANSFERASE HYPF"/>
    <property type="match status" value="1"/>
</dbReference>
<dbReference type="NCBIfam" id="TIGR00143">
    <property type="entry name" value="hypF"/>
    <property type="match status" value="1"/>
</dbReference>
<dbReference type="InterPro" id="IPR041440">
    <property type="entry name" value="HypF_C"/>
</dbReference>
<evidence type="ECO:0000256" key="2">
    <source>
        <dbReference type="ARBA" id="ARBA00008097"/>
    </source>
</evidence>
<comment type="caution">
    <text evidence="12">The sequence shown here is derived from an EMBL/GenBank/DDBJ whole genome shotgun (WGS) entry which is preliminary data.</text>
</comment>
<dbReference type="GO" id="GO:0016874">
    <property type="term" value="F:ligase activity"/>
    <property type="evidence" value="ECO:0007669"/>
    <property type="project" value="UniProtKB-UniRule"/>
</dbReference>
<dbReference type="GO" id="GO:0008270">
    <property type="term" value="F:zinc ion binding"/>
    <property type="evidence" value="ECO:0007669"/>
    <property type="project" value="UniProtKB-KW"/>
</dbReference>
<comment type="catalytic activity">
    <reaction evidence="9">
        <text>an acyl phosphate + H2O = a carboxylate + phosphate + H(+)</text>
        <dbReference type="Rhea" id="RHEA:14965"/>
        <dbReference type="ChEBI" id="CHEBI:15377"/>
        <dbReference type="ChEBI" id="CHEBI:15378"/>
        <dbReference type="ChEBI" id="CHEBI:29067"/>
        <dbReference type="ChEBI" id="CHEBI:43474"/>
        <dbReference type="ChEBI" id="CHEBI:59918"/>
        <dbReference type="EC" id="3.6.1.7"/>
    </reaction>
</comment>
<dbReference type="InterPro" id="IPR017945">
    <property type="entry name" value="DHBP_synth_RibB-like_a/b_dom"/>
</dbReference>
<evidence type="ECO:0000256" key="3">
    <source>
        <dbReference type="ARBA" id="ARBA00022598"/>
    </source>
</evidence>
<evidence type="ECO:0000259" key="10">
    <source>
        <dbReference type="PROSITE" id="PS51160"/>
    </source>
</evidence>
<accession>A0A0W1AAI1</accession>
<feature type="domain" description="YrdC-like" evidence="11">
    <location>
        <begin position="187"/>
        <end position="385"/>
    </location>
</feature>
<dbReference type="RefSeq" id="WP_058493462.1">
    <property type="nucleotide sequence ID" value="NZ_CBCRUR010000012.1"/>
</dbReference>
<gene>
    <name evidence="12" type="primary">hypF</name>
    <name evidence="12" type="ORF">Lwor_1671</name>
</gene>
<organism evidence="12 13">
    <name type="scientific">Legionella worsleiensis</name>
    <dbReference type="NCBI Taxonomy" id="45076"/>
    <lineage>
        <taxon>Bacteria</taxon>
        <taxon>Pseudomonadati</taxon>
        <taxon>Pseudomonadota</taxon>
        <taxon>Gammaproteobacteria</taxon>
        <taxon>Legionellales</taxon>
        <taxon>Legionellaceae</taxon>
        <taxon>Legionella</taxon>
    </lineage>
</organism>
<dbReference type="Pfam" id="PF01300">
    <property type="entry name" value="Sua5_yciO_yrdC"/>
    <property type="match status" value="1"/>
</dbReference>
<dbReference type="STRING" id="45076.Lwor_1671"/>
<dbReference type="PROSITE" id="PS00150">
    <property type="entry name" value="ACYLPHOSPHATASE_1"/>
    <property type="match status" value="1"/>
</dbReference>
<dbReference type="UniPathway" id="UPA00335"/>
<feature type="domain" description="Acylphosphatase-like" evidence="10">
    <location>
        <begin position="5"/>
        <end position="90"/>
    </location>
</feature>
<dbReference type="PATRIC" id="fig|45076.6.peg.1809"/>
<keyword evidence="4" id="KW-0479">Metal-binding</keyword>
<dbReference type="GO" id="GO:0003725">
    <property type="term" value="F:double-stranded RNA binding"/>
    <property type="evidence" value="ECO:0007669"/>
    <property type="project" value="InterPro"/>
</dbReference>
<dbReference type="InterPro" id="IPR017968">
    <property type="entry name" value="Acylphosphatase_CS"/>
</dbReference>
<evidence type="ECO:0000256" key="4">
    <source>
        <dbReference type="ARBA" id="ARBA00022723"/>
    </source>
</evidence>
<keyword evidence="3" id="KW-0436">Ligase</keyword>
<dbReference type="OrthoDB" id="9808093at2"/>
<dbReference type="EC" id="6.2.-.-" evidence="8"/>
<dbReference type="SUPFAM" id="SSF55821">
    <property type="entry name" value="YrdC/RibB"/>
    <property type="match status" value="1"/>
</dbReference>
<comment type="similarity">
    <text evidence="2 8">Belongs to the carbamoyltransferase HypF family.</text>
</comment>
<evidence type="ECO:0000256" key="5">
    <source>
        <dbReference type="ARBA" id="ARBA00022771"/>
    </source>
</evidence>
<evidence type="ECO:0000313" key="13">
    <source>
        <dbReference type="Proteomes" id="UP000054662"/>
    </source>
</evidence>
<dbReference type="Pfam" id="PF17788">
    <property type="entry name" value="HypF_C"/>
    <property type="match status" value="1"/>
</dbReference>
<protein>
    <recommendedName>
        <fullName evidence="8">Carbamoyltransferase HypF</fullName>
        <ecNumber evidence="8">6.2.-.-</ecNumber>
    </recommendedName>
</protein>
<dbReference type="Gene3D" id="3.30.110.120">
    <property type="match status" value="1"/>
</dbReference>
<dbReference type="InterPro" id="IPR036046">
    <property type="entry name" value="Acylphosphatase-like_dom_sf"/>
</dbReference>
<dbReference type="InterPro" id="IPR001792">
    <property type="entry name" value="Acylphosphatase-like_dom"/>
</dbReference>
<evidence type="ECO:0000256" key="7">
    <source>
        <dbReference type="ARBA" id="ARBA00048220"/>
    </source>
</evidence>